<evidence type="ECO:0000313" key="5">
    <source>
        <dbReference type="EMBL" id="SVE20407.1"/>
    </source>
</evidence>
<dbReference type="EMBL" id="UINC01201185">
    <property type="protein sequence ID" value="SVE20407.1"/>
    <property type="molecule type" value="Genomic_DNA"/>
</dbReference>
<dbReference type="AlphaFoldDB" id="A0A383BJW4"/>
<comment type="similarity">
    <text evidence="1">Belongs to the ETF beta-subunit/FixA family.</text>
</comment>
<dbReference type="SUPFAM" id="SSF52402">
    <property type="entry name" value="Adenine nucleotide alpha hydrolases-like"/>
    <property type="match status" value="1"/>
</dbReference>
<dbReference type="GO" id="GO:0009055">
    <property type="term" value="F:electron transfer activity"/>
    <property type="evidence" value="ECO:0007669"/>
    <property type="project" value="InterPro"/>
</dbReference>
<dbReference type="InterPro" id="IPR014729">
    <property type="entry name" value="Rossmann-like_a/b/a_fold"/>
</dbReference>
<name>A0A383BJW4_9ZZZZ</name>
<keyword evidence="3" id="KW-0249">Electron transport</keyword>
<dbReference type="InterPro" id="IPR012255">
    <property type="entry name" value="ETF_b"/>
</dbReference>
<proteinExistence type="inferred from homology"/>
<sequence length="176" mass="19321">VPARDARYQLSSEGTGIKEADLTFEINECDEYSLEESLKLAEAHGGEVVILTVGRQRAEKSIRKGLAMGADRGMLIRDEEGQLNSPHAVALALAEVLKREEYDLILAGTQSDDWSYAQTGVLLAELLGIPHATIVMEIQADPTQKKVKALREMESGWFQWVELPMPSVLTVQAGIS</sequence>
<evidence type="ECO:0000256" key="2">
    <source>
        <dbReference type="ARBA" id="ARBA00022448"/>
    </source>
</evidence>
<dbReference type="InterPro" id="IPR014730">
    <property type="entry name" value="ETF_a/b_N"/>
</dbReference>
<organism evidence="5">
    <name type="scientific">marine metagenome</name>
    <dbReference type="NCBI Taxonomy" id="408172"/>
    <lineage>
        <taxon>unclassified sequences</taxon>
        <taxon>metagenomes</taxon>
        <taxon>ecological metagenomes</taxon>
    </lineage>
</organism>
<reference evidence="5" key="1">
    <citation type="submission" date="2018-05" db="EMBL/GenBank/DDBJ databases">
        <authorList>
            <person name="Lanie J.A."/>
            <person name="Ng W.-L."/>
            <person name="Kazmierczak K.M."/>
            <person name="Andrzejewski T.M."/>
            <person name="Davidsen T.M."/>
            <person name="Wayne K.J."/>
            <person name="Tettelin H."/>
            <person name="Glass J.I."/>
            <person name="Rusch D."/>
            <person name="Podicherti R."/>
            <person name="Tsui H.-C.T."/>
            <person name="Winkler M.E."/>
        </authorList>
    </citation>
    <scope>NUCLEOTIDE SEQUENCE</scope>
</reference>
<dbReference type="Gene3D" id="3.40.50.620">
    <property type="entry name" value="HUPs"/>
    <property type="match status" value="1"/>
</dbReference>
<dbReference type="PANTHER" id="PTHR21294:SF8">
    <property type="entry name" value="ELECTRON TRANSFER FLAVOPROTEIN SUBUNIT BETA"/>
    <property type="match status" value="1"/>
</dbReference>
<dbReference type="SMART" id="SM00893">
    <property type="entry name" value="ETF"/>
    <property type="match status" value="1"/>
</dbReference>
<feature type="non-terminal residue" evidence="5">
    <location>
        <position position="1"/>
    </location>
</feature>
<feature type="non-terminal residue" evidence="5">
    <location>
        <position position="176"/>
    </location>
</feature>
<evidence type="ECO:0000256" key="3">
    <source>
        <dbReference type="ARBA" id="ARBA00022982"/>
    </source>
</evidence>
<accession>A0A383BJW4</accession>
<protein>
    <recommendedName>
        <fullName evidence="4">Electron transfer flavoprotein alpha/beta-subunit N-terminal domain-containing protein</fullName>
    </recommendedName>
</protein>
<feature type="domain" description="Electron transfer flavoprotein alpha/beta-subunit N-terminal" evidence="4">
    <location>
        <begin position="14"/>
        <end position="176"/>
    </location>
</feature>
<dbReference type="PANTHER" id="PTHR21294">
    <property type="entry name" value="ELECTRON TRANSFER FLAVOPROTEIN BETA-SUBUNIT"/>
    <property type="match status" value="1"/>
</dbReference>
<keyword evidence="2" id="KW-0813">Transport</keyword>
<gene>
    <name evidence="5" type="ORF">METZ01_LOCUS473261</name>
</gene>
<evidence type="ECO:0000259" key="4">
    <source>
        <dbReference type="SMART" id="SM00893"/>
    </source>
</evidence>
<evidence type="ECO:0000256" key="1">
    <source>
        <dbReference type="ARBA" id="ARBA00007557"/>
    </source>
</evidence>
<dbReference type="Pfam" id="PF01012">
    <property type="entry name" value="ETF"/>
    <property type="match status" value="1"/>
</dbReference>